<reference evidence="7" key="1">
    <citation type="submission" date="2018-05" db="EMBL/GenBank/DDBJ databases">
        <authorList>
            <person name="Lanie J.A."/>
            <person name="Ng W.-L."/>
            <person name="Kazmierczak K.M."/>
            <person name="Andrzejewski T.M."/>
            <person name="Davidsen T.M."/>
            <person name="Wayne K.J."/>
            <person name="Tettelin H."/>
            <person name="Glass J.I."/>
            <person name="Rusch D."/>
            <person name="Podicherti R."/>
            <person name="Tsui H.-C.T."/>
            <person name="Winkler M.E."/>
        </authorList>
    </citation>
    <scope>NUCLEOTIDE SEQUENCE</scope>
</reference>
<keyword evidence="2 5" id="KW-0812">Transmembrane</keyword>
<dbReference type="InterPro" id="IPR000620">
    <property type="entry name" value="EamA_dom"/>
</dbReference>
<accession>A0A381STZ3</accession>
<gene>
    <name evidence="7" type="ORF">METZ01_LOCUS58741</name>
</gene>
<evidence type="ECO:0000313" key="7">
    <source>
        <dbReference type="EMBL" id="SVA05887.1"/>
    </source>
</evidence>
<evidence type="ECO:0000256" key="5">
    <source>
        <dbReference type="SAM" id="Phobius"/>
    </source>
</evidence>
<organism evidence="7">
    <name type="scientific">marine metagenome</name>
    <dbReference type="NCBI Taxonomy" id="408172"/>
    <lineage>
        <taxon>unclassified sequences</taxon>
        <taxon>metagenomes</taxon>
        <taxon>ecological metagenomes</taxon>
    </lineage>
</organism>
<dbReference type="InterPro" id="IPR037185">
    <property type="entry name" value="EmrE-like"/>
</dbReference>
<dbReference type="PANTHER" id="PTHR22911:SF6">
    <property type="entry name" value="SOLUTE CARRIER FAMILY 35 MEMBER G1"/>
    <property type="match status" value="1"/>
</dbReference>
<keyword evidence="4 5" id="KW-0472">Membrane</keyword>
<sequence>MIKARQNLLPVGASTVRGIGWMALSGLCLVGVTGVVRWLGSELNPIQAAFIRYAFGLLIVIPIFLKMGMTGIRSSRIGLLAGRGAVHGIAVMLWFFAMTRIPVAEVTALSFTSSIFTIIGAILFLKEPMHAHRFIAVLAGLAGTAVILRPGFQVIDVGAMALLVAAVLFSCSMLMAKHLTKTESNTAIVAFLSLFAALVLLPFALVVWRTPSALELFWLLITAVFATSAHYSMNRAFREADITALQPVMFLQLVWATLLGLIMFNEQPDIWIWIGGAIIVAAATVTARQEARVNAR</sequence>
<feature type="domain" description="EamA" evidence="6">
    <location>
        <begin position="17"/>
        <end position="148"/>
    </location>
</feature>
<dbReference type="EMBL" id="UINC01003387">
    <property type="protein sequence ID" value="SVA05887.1"/>
    <property type="molecule type" value="Genomic_DNA"/>
</dbReference>
<feature type="transmembrane region" description="Helical" evidence="5">
    <location>
        <begin position="21"/>
        <end position="40"/>
    </location>
</feature>
<feature type="transmembrane region" description="Helical" evidence="5">
    <location>
        <begin position="158"/>
        <end position="176"/>
    </location>
</feature>
<feature type="domain" description="EamA" evidence="6">
    <location>
        <begin position="158"/>
        <end position="286"/>
    </location>
</feature>
<feature type="transmembrane region" description="Helical" evidence="5">
    <location>
        <begin position="188"/>
        <end position="210"/>
    </location>
</feature>
<feature type="transmembrane region" description="Helical" evidence="5">
    <location>
        <begin position="270"/>
        <end position="287"/>
    </location>
</feature>
<feature type="transmembrane region" description="Helical" evidence="5">
    <location>
        <begin position="245"/>
        <end position="264"/>
    </location>
</feature>
<name>A0A381STZ3_9ZZZZ</name>
<dbReference type="AlphaFoldDB" id="A0A381STZ3"/>
<dbReference type="GO" id="GO:0016020">
    <property type="term" value="C:membrane"/>
    <property type="evidence" value="ECO:0007669"/>
    <property type="project" value="UniProtKB-SubCell"/>
</dbReference>
<feature type="transmembrane region" description="Helical" evidence="5">
    <location>
        <begin position="46"/>
        <end position="65"/>
    </location>
</feature>
<dbReference type="Pfam" id="PF00892">
    <property type="entry name" value="EamA"/>
    <property type="match status" value="2"/>
</dbReference>
<evidence type="ECO:0000256" key="1">
    <source>
        <dbReference type="ARBA" id="ARBA00004141"/>
    </source>
</evidence>
<proteinExistence type="predicted"/>
<protein>
    <recommendedName>
        <fullName evidence="6">EamA domain-containing protein</fullName>
    </recommendedName>
</protein>
<feature type="transmembrane region" description="Helical" evidence="5">
    <location>
        <begin position="216"/>
        <end position="233"/>
    </location>
</feature>
<comment type="subcellular location">
    <subcellularLocation>
        <location evidence="1">Membrane</location>
        <topology evidence="1">Multi-pass membrane protein</topology>
    </subcellularLocation>
</comment>
<feature type="transmembrane region" description="Helical" evidence="5">
    <location>
        <begin position="103"/>
        <end position="125"/>
    </location>
</feature>
<feature type="transmembrane region" description="Helical" evidence="5">
    <location>
        <begin position="134"/>
        <end position="152"/>
    </location>
</feature>
<dbReference type="PANTHER" id="PTHR22911">
    <property type="entry name" value="ACYL-MALONYL CONDENSING ENZYME-RELATED"/>
    <property type="match status" value="1"/>
</dbReference>
<evidence type="ECO:0000256" key="3">
    <source>
        <dbReference type="ARBA" id="ARBA00022989"/>
    </source>
</evidence>
<feature type="transmembrane region" description="Helical" evidence="5">
    <location>
        <begin position="77"/>
        <end position="97"/>
    </location>
</feature>
<dbReference type="Gene3D" id="1.10.3730.20">
    <property type="match status" value="1"/>
</dbReference>
<keyword evidence="3 5" id="KW-1133">Transmembrane helix</keyword>
<evidence type="ECO:0000256" key="4">
    <source>
        <dbReference type="ARBA" id="ARBA00023136"/>
    </source>
</evidence>
<evidence type="ECO:0000259" key="6">
    <source>
        <dbReference type="Pfam" id="PF00892"/>
    </source>
</evidence>
<dbReference type="SUPFAM" id="SSF103481">
    <property type="entry name" value="Multidrug resistance efflux transporter EmrE"/>
    <property type="match status" value="2"/>
</dbReference>
<evidence type="ECO:0000256" key="2">
    <source>
        <dbReference type="ARBA" id="ARBA00022692"/>
    </source>
</evidence>